<dbReference type="Pfam" id="PF08814">
    <property type="entry name" value="XisH"/>
    <property type="match status" value="1"/>
</dbReference>
<dbReference type="Proteomes" id="UP001050975">
    <property type="component" value="Unassembled WGS sequence"/>
</dbReference>
<comment type="caution">
    <text evidence="1">The sequence shown here is derived from an EMBL/GenBank/DDBJ whole genome shotgun (WGS) entry which is preliminary data.</text>
</comment>
<organism evidence="1 2">
    <name type="scientific">Microseira wollei NIES-4236</name>
    <dbReference type="NCBI Taxonomy" id="2530354"/>
    <lineage>
        <taxon>Bacteria</taxon>
        <taxon>Bacillati</taxon>
        <taxon>Cyanobacteriota</taxon>
        <taxon>Cyanophyceae</taxon>
        <taxon>Oscillatoriophycideae</taxon>
        <taxon>Aerosakkonematales</taxon>
        <taxon>Aerosakkonemataceae</taxon>
        <taxon>Microseira</taxon>
    </lineage>
</organism>
<protein>
    <submittedName>
        <fullName evidence="1">FdxN element excision controlling factor protein</fullName>
    </submittedName>
</protein>
<proteinExistence type="predicted"/>
<evidence type="ECO:0000313" key="1">
    <source>
        <dbReference type="EMBL" id="GET40036.1"/>
    </source>
</evidence>
<dbReference type="InterPro" id="IPR014919">
    <property type="entry name" value="XisH"/>
</dbReference>
<dbReference type="SUPFAM" id="SSF52980">
    <property type="entry name" value="Restriction endonuclease-like"/>
    <property type="match status" value="1"/>
</dbReference>
<dbReference type="RefSeq" id="WP_226585787.1">
    <property type="nucleotide sequence ID" value="NZ_BLAY01000080.1"/>
</dbReference>
<dbReference type="InterPro" id="IPR011856">
    <property type="entry name" value="tRNA_endonuc-like_dom_sf"/>
</dbReference>
<reference evidence="1" key="1">
    <citation type="submission" date="2019-10" db="EMBL/GenBank/DDBJ databases">
        <title>Draft genome sequece of Microseira wollei NIES-4236.</title>
        <authorList>
            <person name="Yamaguchi H."/>
            <person name="Suzuki S."/>
            <person name="Kawachi M."/>
        </authorList>
    </citation>
    <scope>NUCLEOTIDE SEQUENCE</scope>
    <source>
        <strain evidence="1">NIES-4236</strain>
    </source>
</reference>
<dbReference type="GO" id="GO:0003676">
    <property type="term" value="F:nucleic acid binding"/>
    <property type="evidence" value="ECO:0007669"/>
    <property type="project" value="InterPro"/>
</dbReference>
<name>A0AAV3XF26_9CYAN</name>
<accession>A0AAV3XF26</accession>
<keyword evidence="2" id="KW-1185">Reference proteome</keyword>
<gene>
    <name evidence="1" type="ORF">MiSe_48440</name>
</gene>
<dbReference type="CDD" id="cd22366">
    <property type="entry name" value="XisH-like"/>
    <property type="match status" value="1"/>
</dbReference>
<dbReference type="AlphaFoldDB" id="A0AAV3XF26"/>
<dbReference type="InterPro" id="IPR011335">
    <property type="entry name" value="Restrct_endonuc-II-like"/>
</dbReference>
<evidence type="ECO:0000313" key="2">
    <source>
        <dbReference type="Proteomes" id="UP001050975"/>
    </source>
</evidence>
<dbReference type="EMBL" id="BLAY01000080">
    <property type="protein sequence ID" value="GET40036.1"/>
    <property type="molecule type" value="Genomic_DNA"/>
</dbReference>
<dbReference type="Gene3D" id="3.40.1350.10">
    <property type="match status" value="1"/>
</dbReference>
<sequence>MKHQKDRFHQVVKNALIKDGWDVTHDRLQIKVGGVDMEIDLGAERLLAAERAGEKIAVEIKSFLASASAISEFHMALGQFINYRAALRREERDRVLYLAVPDLTYNSFFQLDFPASIVQENAVKLVVYDIKLEQIVLGKT</sequence>